<dbReference type="PANTHER" id="PTHR16001:SF4">
    <property type="entry name" value="ECTO-NOX DISULFIDE-THIOL EXCHANGER 1-LIKE PROTEIN"/>
    <property type="match status" value="1"/>
</dbReference>
<dbReference type="AlphaFoldDB" id="A0A6H5G5F3"/>
<organism evidence="2 3">
    <name type="scientific">Nesidiocoris tenuis</name>
    <dbReference type="NCBI Taxonomy" id="355587"/>
    <lineage>
        <taxon>Eukaryota</taxon>
        <taxon>Metazoa</taxon>
        <taxon>Ecdysozoa</taxon>
        <taxon>Arthropoda</taxon>
        <taxon>Hexapoda</taxon>
        <taxon>Insecta</taxon>
        <taxon>Pterygota</taxon>
        <taxon>Neoptera</taxon>
        <taxon>Paraneoptera</taxon>
        <taxon>Hemiptera</taxon>
        <taxon>Heteroptera</taxon>
        <taxon>Panheteroptera</taxon>
        <taxon>Cimicomorpha</taxon>
        <taxon>Miridae</taxon>
        <taxon>Dicyphina</taxon>
        <taxon>Nesidiocoris</taxon>
    </lineage>
</organism>
<evidence type="ECO:0000313" key="2">
    <source>
        <dbReference type="EMBL" id="CAA9997806.1"/>
    </source>
</evidence>
<dbReference type="InterPro" id="IPR038876">
    <property type="entry name" value="ENOX"/>
</dbReference>
<evidence type="ECO:0000313" key="3">
    <source>
        <dbReference type="Proteomes" id="UP000479000"/>
    </source>
</evidence>
<gene>
    <name evidence="2" type="ORF">NTEN_LOCUS4100</name>
</gene>
<sequence length="403" mass="45110">MGGMGMGQEGGMVPPESMIPQVKEVIQLKSVTLIPPPPATPMPITRERPPGCKTIFVGGLAENTTDAQIERVFAAASHKKVWDHFTKAQRKNIEMWKKQAAMLINRNRYVQSIQCCCYRRLPIDADTNAKKLNSESSRFFRAAEVDDQPFPNVMFHAPFMLFNTIYLIILQEIKSVVLDEHLNSGGDDEMELSDEDEVVKKKPPRFDDRIHAIRLLNAINVIANAAESEMIWNDQELSNCDLFSQQLTESKLAESRERGRALELESRLASAVAKESAARDETSIAAGEHKMTPPPVQAPAPAANLQQKLTESDAKLIGPVPTPVPDSPRNLISHFSLCDSQVTEQSVIPFDFQCPLLKSRIKRMFAYSSKASSAIGRISSEEWIRHRRTPVWCIFTTTVSIPR</sequence>
<keyword evidence="3" id="KW-1185">Reference proteome</keyword>
<evidence type="ECO:0000256" key="1">
    <source>
        <dbReference type="SAM" id="MobiDB-lite"/>
    </source>
</evidence>
<name>A0A6H5G5F3_9HEMI</name>
<dbReference type="PANTHER" id="PTHR16001">
    <property type="entry name" value="ECTO-NOX DISULFIDE-THIOL EXCHANGER"/>
    <property type="match status" value="1"/>
</dbReference>
<proteinExistence type="predicted"/>
<feature type="region of interest" description="Disordered" evidence="1">
    <location>
        <begin position="288"/>
        <end position="307"/>
    </location>
</feature>
<dbReference type="GO" id="GO:0016491">
    <property type="term" value="F:oxidoreductase activity"/>
    <property type="evidence" value="ECO:0007669"/>
    <property type="project" value="InterPro"/>
</dbReference>
<feature type="non-terminal residue" evidence="2">
    <location>
        <position position="403"/>
    </location>
</feature>
<dbReference type="GO" id="GO:0007624">
    <property type="term" value="P:ultradian rhythm"/>
    <property type="evidence" value="ECO:0007669"/>
    <property type="project" value="InterPro"/>
</dbReference>
<dbReference type="InterPro" id="IPR035979">
    <property type="entry name" value="RBD_domain_sf"/>
</dbReference>
<reference evidence="2 3" key="1">
    <citation type="submission" date="2020-02" db="EMBL/GenBank/DDBJ databases">
        <authorList>
            <person name="Ferguson B K."/>
        </authorList>
    </citation>
    <scope>NUCLEOTIDE SEQUENCE [LARGE SCALE GENOMIC DNA]</scope>
</reference>
<accession>A0A6H5G5F3</accession>
<dbReference type="GO" id="GO:0009897">
    <property type="term" value="C:external side of plasma membrane"/>
    <property type="evidence" value="ECO:0007669"/>
    <property type="project" value="InterPro"/>
</dbReference>
<dbReference type="OrthoDB" id="10039782at2759"/>
<protein>
    <recommendedName>
        <fullName evidence="4">RRM domain-containing protein</fullName>
    </recommendedName>
</protein>
<dbReference type="Proteomes" id="UP000479000">
    <property type="component" value="Unassembled WGS sequence"/>
</dbReference>
<dbReference type="SUPFAM" id="SSF54928">
    <property type="entry name" value="RNA-binding domain, RBD"/>
    <property type="match status" value="1"/>
</dbReference>
<evidence type="ECO:0008006" key="4">
    <source>
        <dbReference type="Google" id="ProtNLM"/>
    </source>
</evidence>
<dbReference type="EMBL" id="CADCXU010005939">
    <property type="protein sequence ID" value="CAA9997806.1"/>
    <property type="molecule type" value="Genomic_DNA"/>
</dbReference>
<dbReference type="GO" id="GO:0003676">
    <property type="term" value="F:nucleic acid binding"/>
    <property type="evidence" value="ECO:0007669"/>
    <property type="project" value="InterPro"/>
</dbReference>